<dbReference type="Gene3D" id="1.10.8.50">
    <property type="match status" value="1"/>
</dbReference>
<protein>
    <submittedName>
        <fullName evidence="1">40S ribosomal protein S18</fullName>
    </submittedName>
</protein>
<keyword evidence="1" id="KW-0687">Ribonucleoprotein</keyword>
<sequence>MLSLISIKFIGRRFPNIICKKADVDMNKRSLSLRYTIYFSNYVVFRSIVEFVFHALDRLLKRRAQFRV</sequence>
<proteinExistence type="predicted"/>
<dbReference type="GO" id="GO:0005840">
    <property type="term" value="C:ribosome"/>
    <property type="evidence" value="ECO:0007669"/>
    <property type="project" value="UniProtKB-KW"/>
</dbReference>
<name>A0AAP0BQ01_9ASPA</name>
<dbReference type="AlphaFoldDB" id="A0AAP0BQ01"/>
<accession>A0AAP0BQ01</accession>
<reference evidence="1 2" key="1">
    <citation type="journal article" date="2022" name="Nat. Plants">
        <title>Genomes of leafy and leafless Platanthera orchids illuminate the evolution of mycoheterotrophy.</title>
        <authorList>
            <person name="Li M.H."/>
            <person name="Liu K.W."/>
            <person name="Li Z."/>
            <person name="Lu H.C."/>
            <person name="Ye Q.L."/>
            <person name="Zhang D."/>
            <person name="Wang J.Y."/>
            <person name="Li Y.F."/>
            <person name="Zhong Z.M."/>
            <person name="Liu X."/>
            <person name="Yu X."/>
            <person name="Liu D.K."/>
            <person name="Tu X.D."/>
            <person name="Liu B."/>
            <person name="Hao Y."/>
            <person name="Liao X.Y."/>
            <person name="Jiang Y.T."/>
            <person name="Sun W.H."/>
            <person name="Chen J."/>
            <person name="Chen Y.Q."/>
            <person name="Ai Y."/>
            <person name="Zhai J.W."/>
            <person name="Wu S.S."/>
            <person name="Zhou Z."/>
            <person name="Hsiao Y.Y."/>
            <person name="Wu W.L."/>
            <person name="Chen Y.Y."/>
            <person name="Lin Y.F."/>
            <person name="Hsu J.L."/>
            <person name="Li C.Y."/>
            <person name="Wang Z.W."/>
            <person name="Zhao X."/>
            <person name="Zhong W.Y."/>
            <person name="Ma X.K."/>
            <person name="Ma L."/>
            <person name="Huang J."/>
            <person name="Chen G.Z."/>
            <person name="Huang M.Z."/>
            <person name="Huang L."/>
            <person name="Peng D.H."/>
            <person name="Luo Y.B."/>
            <person name="Zou S.Q."/>
            <person name="Chen S.P."/>
            <person name="Lan S."/>
            <person name="Tsai W.C."/>
            <person name="Van de Peer Y."/>
            <person name="Liu Z.J."/>
        </authorList>
    </citation>
    <scope>NUCLEOTIDE SEQUENCE [LARGE SCALE GENOMIC DNA]</scope>
    <source>
        <strain evidence="1">Lor287</strain>
    </source>
</reference>
<keyword evidence="2" id="KW-1185">Reference proteome</keyword>
<evidence type="ECO:0000313" key="2">
    <source>
        <dbReference type="Proteomes" id="UP001418222"/>
    </source>
</evidence>
<dbReference type="EMBL" id="JBBWWQ010000006">
    <property type="protein sequence ID" value="KAK8945091.1"/>
    <property type="molecule type" value="Genomic_DNA"/>
</dbReference>
<keyword evidence="1" id="KW-0689">Ribosomal protein</keyword>
<gene>
    <name evidence="1" type="primary">RPS18A</name>
    <name evidence="1" type="ORF">KSP39_PZI007859</name>
</gene>
<organism evidence="1 2">
    <name type="scientific">Platanthera zijinensis</name>
    <dbReference type="NCBI Taxonomy" id="2320716"/>
    <lineage>
        <taxon>Eukaryota</taxon>
        <taxon>Viridiplantae</taxon>
        <taxon>Streptophyta</taxon>
        <taxon>Embryophyta</taxon>
        <taxon>Tracheophyta</taxon>
        <taxon>Spermatophyta</taxon>
        <taxon>Magnoliopsida</taxon>
        <taxon>Liliopsida</taxon>
        <taxon>Asparagales</taxon>
        <taxon>Orchidaceae</taxon>
        <taxon>Orchidoideae</taxon>
        <taxon>Orchideae</taxon>
        <taxon>Orchidinae</taxon>
        <taxon>Platanthera</taxon>
    </lineage>
</organism>
<dbReference type="Proteomes" id="UP001418222">
    <property type="component" value="Unassembled WGS sequence"/>
</dbReference>
<comment type="caution">
    <text evidence="1">The sequence shown here is derived from an EMBL/GenBank/DDBJ whole genome shotgun (WGS) entry which is preliminary data.</text>
</comment>
<evidence type="ECO:0000313" key="1">
    <source>
        <dbReference type="EMBL" id="KAK8945091.1"/>
    </source>
</evidence>